<keyword evidence="6" id="KW-0735">Signal-anchor</keyword>
<keyword evidence="9" id="KW-0472">Membrane</keyword>
<evidence type="ECO:0000256" key="1">
    <source>
        <dbReference type="ARBA" id="ARBA00004323"/>
    </source>
</evidence>
<evidence type="ECO:0000256" key="2">
    <source>
        <dbReference type="ARBA" id="ARBA00008661"/>
    </source>
</evidence>
<evidence type="ECO:0000256" key="10">
    <source>
        <dbReference type="RuleBase" id="RU363063"/>
    </source>
</evidence>
<protein>
    <recommendedName>
        <fullName evidence="10">Hexosyltransferase</fullName>
        <ecNumber evidence="10">2.4.1.-</ecNumber>
    </recommendedName>
</protein>
<proteinExistence type="inferred from homology"/>
<keyword evidence="5" id="KW-0812">Transmembrane</keyword>
<dbReference type="EC" id="2.4.1.-" evidence="10"/>
<evidence type="ECO:0000256" key="8">
    <source>
        <dbReference type="ARBA" id="ARBA00023034"/>
    </source>
</evidence>
<evidence type="ECO:0000313" key="11">
    <source>
        <dbReference type="EMBL" id="RUS78933.1"/>
    </source>
</evidence>
<dbReference type="GO" id="GO:0006493">
    <property type="term" value="P:protein O-linked glycosylation"/>
    <property type="evidence" value="ECO:0007669"/>
    <property type="project" value="TreeGrafter"/>
</dbReference>
<keyword evidence="7" id="KW-1133">Transmembrane helix</keyword>
<dbReference type="AlphaFoldDB" id="A0A433TBE9"/>
<dbReference type="GO" id="GO:0016758">
    <property type="term" value="F:hexosyltransferase activity"/>
    <property type="evidence" value="ECO:0007669"/>
    <property type="project" value="InterPro"/>
</dbReference>
<evidence type="ECO:0000256" key="4">
    <source>
        <dbReference type="ARBA" id="ARBA00022679"/>
    </source>
</evidence>
<dbReference type="Pfam" id="PF01762">
    <property type="entry name" value="Galactosyl_T"/>
    <property type="match status" value="1"/>
</dbReference>
<evidence type="ECO:0000313" key="12">
    <source>
        <dbReference type="Proteomes" id="UP000271974"/>
    </source>
</evidence>
<dbReference type="InterPro" id="IPR002659">
    <property type="entry name" value="Glyco_trans_31"/>
</dbReference>
<comment type="similarity">
    <text evidence="2 10">Belongs to the glycosyltransferase 31 family.</text>
</comment>
<accession>A0A433TBE9</accession>
<reference evidence="11 12" key="1">
    <citation type="submission" date="2019-01" db="EMBL/GenBank/DDBJ databases">
        <title>A draft genome assembly of the solar-powered sea slug Elysia chlorotica.</title>
        <authorList>
            <person name="Cai H."/>
            <person name="Li Q."/>
            <person name="Fang X."/>
            <person name="Li J."/>
            <person name="Curtis N.E."/>
            <person name="Altenburger A."/>
            <person name="Shibata T."/>
            <person name="Feng M."/>
            <person name="Maeda T."/>
            <person name="Schwartz J.A."/>
            <person name="Shigenobu S."/>
            <person name="Lundholm N."/>
            <person name="Nishiyama T."/>
            <person name="Yang H."/>
            <person name="Hasebe M."/>
            <person name="Li S."/>
            <person name="Pierce S.K."/>
            <person name="Wang J."/>
        </authorList>
    </citation>
    <scope>NUCLEOTIDE SEQUENCE [LARGE SCALE GENOMIC DNA]</scope>
    <source>
        <strain evidence="11">EC2010</strain>
        <tissue evidence="11">Whole organism of an adult</tissue>
    </source>
</reference>
<dbReference type="Gene3D" id="3.90.550.50">
    <property type="match status" value="1"/>
</dbReference>
<sequence length="192" mass="22342">VYGDIVQENFIDSYRNLSLKSVAIVRWVSLYCPGSTFVIKADDDMYINMAYMTVSLRDKLRETPIFIMGMVNKDKTPYRFPNHKWFVPVNQFNESVYPDYVSGTAYSMTTTAALRLYVESFYVRPIYMEDAYLTGILARNVGVPRLHHPLFFGHRKLNATGCFFRDKISGHENSPEEIRKIHRELLDSNLKC</sequence>
<keyword evidence="4" id="KW-0808">Transferase</keyword>
<dbReference type="PANTHER" id="PTHR11214:SF314">
    <property type="entry name" value="HEXOSYLTRANSFERASE"/>
    <property type="match status" value="1"/>
</dbReference>
<dbReference type="EMBL" id="RQTK01000481">
    <property type="protein sequence ID" value="RUS78933.1"/>
    <property type="molecule type" value="Genomic_DNA"/>
</dbReference>
<dbReference type="OrthoDB" id="5512589at2759"/>
<gene>
    <name evidence="11" type="ORF">EGW08_013311</name>
</gene>
<keyword evidence="3 10" id="KW-0328">Glycosyltransferase</keyword>
<evidence type="ECO:0000256" key="9">
    <source>
        <dbReference type="ARBA" id="ARBA00023136"/>
    </source>
</evidence>
<keyword evidence="12" id="KW-1185">Reference proteome</keyword>
<feature type="non-terminal residue" evidence="11">
    <location>
        <position position="1"/>
    </location>
</feature>
<evidence type="ECO:0000256" key="6">
    <source>
        <dbReference type="ARBA" id="ARBA00022968"/>
    </source>
</evidence>
<evidence type="ECO:0000256" key="7">
    <source>
        <dbReference type="ARBA" id="ARBA00022989"/>
    </source>
</evidence>
<keyword evidence="8 10" id="KW-0333">Golgi apparatus</keyword>
<evidence type="ECO:0000256" key="3">
    <source>
        <dbReference type="ARBA" id="ARBA00022676"/>
    </source>
</evidence>
<dbReference type="Proteomes" id="UP000271974">
    <property type="component" value="Unassembled WGS sequence"/>
</dbReference>
<dbReference type="GO" id="GO:0000139">
    <property type="term" value="C:Golgi membrane"/>
    <property type="evidence" value="ECO:0007669"/>
    <property type="project" value="UniProtKB-SubCell"/>
</dbReference>
<organism evidence="11 12">
    <name type="scientific">Elysia chlorotica</name>
    <name type="common">Eastern emerald elysia</name>
    <name type="synonym">Sea slug</name>
    <dbReference type="NCBI Taxonomy" id="188477"/>
    <lineage>
        <taxon>Eukaryota</taxon>
        <taxon>Metazoa</taxon>
        <taxon>Spiralia</taxon>
        <taxon>Lophotrochozoa</taxon>
        <taxon>Mollusca</taxon>
        <taxon>Gastropoda</taxon>
        <taxon>Heterobranchia</taxon>
        <taxon>Euthyneura</taxon>
        <taxon>Panpulmonata</taxon>
        <taxon>Sacoglossa</taxon>
        <taxon>Placobranchoidea</taxon>
        <taxon>Plakobranchidae</taxon>
        <taxon>Elysia</taxon>
    </lineage>
</organism>
<evidence type="ECO:0000256" key="5">
    <source>
        <dbReference type="ARBA" id="ARBA00022692"/>
    </source>
</evidence>
<dbReference type="STRING" id="188477.A0A433TBE9"/>
<dbReference type="PANTHER" id="PTHR11214">
    <property type="entry name" value="BETA-1,3-N-ACETYLGLUCOSAMINYLTRANSFERASE"/>
    <property type="match status" value="1"/>
</dbReference>
<comment type="subcellular location">
    <subcellularLocation>
        <location evidence="1 10">Golgi apparatus membrane</location>
        <topology evidence="1 10">Single-pass type II membrane protein</topology>
    </subcellularLocation>
</comment>
<name>A0A433TBE9_ELYCH</name>
<comment type="caution">
    <text evidence="11">The sequence shown here is derived from an EMBL/GenBank/DDBJ whole genome shotgun (WGS) entry which is preliminary data.</text>
</comment>